<keyword evidence="1" id="KW-0472">Membrane</keyword>
<reference evidence="2 3" key="1">
    <citation type="submission" date="2023-07" db="EMBL/GenBank/DDBJ databases">
        <title>Genomic Encyclopedia of Type Strains, Phase IV (KMG-IV): sequencing the most valuable type-strain genomes for metagenomic binning, comparative biology and taxonomic classification.</title>
        <authorList>
            <person name="Goeker M."/>
        </authorList>
    </citation>
    <scope>NUCLEOTIDE SEQUENCE [LARGE SCALE GENOMIC DNA]</scope>
    <source>
        <strain evidence="2 3">DSM 16784</strain>
    </source>
</reference>
<organism evidence="2 3">
    <name type="scientific">Breznakia pachnodae</name>
    <dbReference type="NCBI Taxonomy" id="265178"/>
    <lineage>
        <taxon>Bacteria</taxon>
        <taxon>Bacillati</taxon>
        <taxon>Bacillota</taxon>
        <taxon>Erysipelotrichia</taxon>
        <taxon>Erysipelotrichales</taxon>
        <taxon>Erysipelotrichaceae</taxon>
        <taxon>Breznakia</taxon>
    </lineage>
</organism>
<dbReference type="Proteomes" id="UP001230220">
    <property type="component" value="Unassembled WGS sequence"/>
</dbReference>
<evidence type="ECO:0000313" key="2">
    <source>
        <dbReference type="EMBL" id="MDQ0359653.1"/>
    </source>
</evidence>
<protein>
    <submittedName>
        <fullName evidence="2">Uncharacterized protein</fullName>
    </submittedName>
</protein>
<dbReference type="EMBL" id="JAUSUR010000001">
    <property type="protein sequence ID" value="MDQ0359653.1"/>
    <property type="molecule type" value="Genomic_DNA"/>
</dbReference>
<name>A0ABU0DYD4_9FIRM</name>
<comment type="caution">
    <text evidence="2">The sequence shown here is derived from an EMBL/GenBank/DDBJ whole genome shotgun (WGS) entry which is preliminary data.</text>
</comment>
<accession>A0ABU0DYD4</accession>
<keyword evidence="1" id="KW-1133">Transmembrane helix</keyword>
<sequence length="44" mass="5191">MSKEELKKMKKKGDEYGKDMRSLYIGGFILALVIIIMFLIYQFT</sequence>
<gene>
    <name evidence="2" type="ORF">J2S15_000384</name>
</gene>
<proteinExistence type="predicted"/>
<keyword evidence="3" id="KW-1185">Reference proteome</keyword>
<feature type="transmembrane region" description="Helical" evidence="1">
    <location>
        <begin position="21"/>
        <end position="41"/>
    </location>
</feature>
<evidence type="ECO:0000256" key="1">
    <source>
        <dbReference type="SAM" id="Phobius"/>
    </source>
</evidence>
<dbReference type="RefSeq" id="WP_307404947.1">
    <property type="nucleotide sequence ID" value="NZ_JAUSUR010000001.1"/>
</dbReference>
<keyword evidence="1" id="KW-0812">Transmembrane</keyword>
<evidence type="ECO:0000313" key="3">
    <source>
        <dbReference type="Proteomes" id="UP001230220"/>
    </source>
</evidence>